<name>A0A315EKN1_9BURK</name>
<organism evidence="1 2">
    <name type="scientific">Limnohabitans curvus</name>
    <dbReference type="NCBI Taxonomy" id="323423"/>
    <lineage>
        <taxon>Bacteria</taxon>
        <taxon>Pseudomonadati</taxon>
        <taxon>Pseudomonadota</taxon>
        <taxon>Betaproteobacteria</taxon>
        <taxon>Burkholderiales</taxon>
        <taxon>Comamonadaceae</taxon>
        <taxon>Limnohabitans</taxon>
    </lineage>
</organism>
<evidence type="ECO:0000313" key="2">
    <source>
        <dbReference type="Proteomes" id="UP000251341"/>
    </source>
</evidence>
<accession>A0A315EKN1</accession>
<dbReference type="AlphaFoldDB" id="A0A315EKN1"/>
<protein>
    <submittedName>
        <fullName evidence="1">Uncharacterized protein</fullName>
    </submittedName>
</protein>
<keyword evidence="2" id="KW-1185">Reference proteome</keyword>
<comment type="caution">
    <text evidence="1">The sequence shown here is derived from an EMBL/GenBank/DDBJ whole genome shotgun (WGS) entry which is preliminary data.</text>
</comment>
<dbReference type="Proteomes" id="UP000251341">
    <property type="component" value="Unassembled WGS sequence"/>
</dbReference>
<dbReference type="EMBL" id="NESP01000001">
    <property type="protein sequence ID" value="PUE58463.1"/>
    <property type="molecule type" value="Genomic_DNA"/>
</dbReference>
<sequence length="212" mass="23042">MKRQTHDSGFALPTLMAMLALASIATLLALRNLWVNEQLLNAEADQLRTQHKAQAVLATALADIIGTTNATSGSGEVALNLRHTMGNTTQTHVFFPASMSEYDTLRQRLGISTCSAGICAPNTLEVNATKASYWKTQTATAMTVSANDTPDGENAAWYWVEIFPQANASGFIYRITALANGVTSSNIVLQAVWTRDDTATTGQWRSWHLLHD</sequence>
<evidence type="ECO:0000313" key="1">
    <source>
        <dbReference type="EMBL" id="PUE58463.1"/>
    </source>
</evidence>
<dbReference type="RefSeq" id="WP_108401559.1">
    <property type="nucleotide sequence ID" value="NZ_NESP01000001.1"/>
</dbReference>
<reference evidence="1 2" key="1">
    <citation type="submission" date="2017-04" db="EMBL/GenBank/DDBJ databases">
        <title>Unexpected and diverse lifestyles within the genus Limnohabitans.</title>
        <authorList>
            <person name="Kasalicky V."/>
            <person name="Mehrshad M."/>
            <person name="Andrei S.-A."/>
            <person name="Salcher M."/>
            <person name="Kratochvilova H."/>
            <person name="Simek K."/>
            <person name="Ghai R."/>
        </authorList>
    </citation>
    <scope>NUCLEOTIDE SEQUENCE [LARGE SCALE GENOMIC DNA]</scope>
    <source>
        <strain evidence="1 2">MWH-C5</strain>
    </source>
</reference>
<gene>
    <name evidence="1" type="ORF">B9Z44_01930</name>
</gene>
<proteinExistence type="predicted"/>